<keyword evidence="5" id="KW-0812">Transmembrane</keyword>
<accession>A0A4V6EP73</accession>
<evidence type="ECO:0000313" key="9">
    <source>
        <dbReference type="Proteomes" id="UP000306409"/>
    </source>
</evidence>
<reference evidence="8 9" key="1">
    <citation type="submission" date="2020-09" db="EMBL/GenBank/DDBJ databases">
        <title>Characterization and genome sequencing of Ruminiclostridium sp. nov. MA18.</title>
        <authorList>
            <person name="Rettenmaier R."/>
            <person name="Kowollik M.-L."/>
            <person name="Liebl W."/>
            <person name="Zverlov V."/>
        </authorList>
    </citation>
    <scope>NUCLEOTIDE SEQUENCE [LARGE SCALE GENOMIC DNA]</scope>
    <source>
        <strain evidence="8 9">MA18</strain>
    </source>
</reference>
<evidence type="ECO:0000256" key="7">
    <source>
        <dbReference type="ARBA" id="ARBA00023136"/>
    </source>
</evidence>
<dbReference type="RefSeq" id="WP_137696424.1">
    <property type="nucleotide sequence ID" value="NZ_CP061336.1"/>
</dbReference>
<dbReference type="Gene3D" id="3.30.460.20">
    <property type="entry name" value="CorA soluble domain-like"/>
    <property type="match status" value="1"/>
</dbReference>
<dbReference type="InterPro" id="IPR002523">
    <property type="entry name" value="MgTranspt_CorA/ZnTranspt_ZntB"/>
</dbReference>
<dbReference type="SUPFAM" id="SSF144083">
    <property type="entry name" value="Magnesium transport protein CorA, transmembrane region"/>
    <property type="match status" value="1"/>
</dbReference>
<keyword evidence="7" id="KW-0472">Membrane</keyword>
<evidence type="ECO:0000256" key="6">
    <source>
        <dbReference type="ARBA" id="ARBA00022989"/>
    </source>
</evidence>
<dbReference type="GO" id="GO:0015087">
    <property type="term" value="F:cobalt ion transmembrane transporter activity"/>
    <property type="evidence" value="ECO:0007669"/>
    <property type="project" value="TreeGrafter"/>
</dbReference>
<evidence type="ECO:0000256" key="1">
    <source>
        <dbReference type="ARBA" id="ARBA00004651"/>
    </source>
</evidence>
<evidence type="ECO:0000256" key="4">
    <source>
        <dbReference type="ARBA" id="ARBA00022475"/>
    </source>
</evidence>
<dbReference type="Gene3D" id="1.20.58.340">
    <property type="entry name" value="Magnesium transport protein CorA, transmembrane region"/>
    <property type="match status" value="2"/>
</dbReference>
<dbReference type="EMBL" id="CP061336">
    <property type="protein sequence ID" value="QNU68349.1"/>
    <property type="molecule type" value="Genomic_DNA"/>
</dbReference>
<dbReference type="PANTHER" id="PTHR46494:SF1">
    <property type="entry name" value="CORA FAMILY METAL ION TRANSPORTER (EUROFUNG)"/>
    <property type="match status" value="1"/>
</dbReference>
<sequence>MLSLSFFQDKKQTPQIEKAVTEIKQITFNGLTWIDITKPTKKEIDMLEKKYEFHELPLEDCLTEHQRSKVDEYDDYCFIVMHFPRYRKDTMRLDSEEIDIFLGHNYLITLHEGELKPLVAFSNMCNLKQEARENFMAEGSALLLYEIIKRLFDYCFPMLDKIGNMLDGLNKKIFREQKRVMLEEISIAKMQIINYRRILKPLRPVILILEKAIRRYLPEDMEMYFDDITDKAEKIWDMLENYKEVVEAIDATYESLTSHRMNNLMRTFTTLQVIVFPMTLVSGLFSMNVEGIPLAKINFAFWIVFGMIFVPMTIIGLLMVFKRNKWF</sequence>
<dbReference type="Pfam" id="PF01544">
    <property type="entry name" value="CorA"/>
    <property type="match status" value="1"/>
</dbReference>
<dbReference type="InterPro" id="IPR045863">
    <property type="entry name" value="CorA_TM1_TM2"/>
</dbReference>
<evidence type="ECO:0000313" key="8">
    <source>
        <dbReference type="EMBL" id="QNU68349.1"/>
    </source>
</evidence>
<dbReference type="GO" id="GO:0005886">
    <property type="term" value="C:plasma membrane"/>
    <property type="evidence" value="ECO:0007669"/>
    <property type="project" value="UniProtKB-SubCell"/>
</dbReference>
<keyword evidence="6" id="KW-1133">Transmembrane helix</keyword>
<dbReference type="CDD" id="cd12822">
    <property type="entry name" value="TmCorA-like"/>
    <property type="match status" value="1"/>
</dbReference>
<organism evidence="8 9">
    <name type="scientific">Ruminiclostridium herbifermentans</name>
    <dbReference type="NCBI Taxonomy" id="2488810"/>
    <lineage>
        <taxon>Bacteria</taxon>
        <taxon>Bacillati</taxon>
        <taxon>Bacillota</taxon>
        <taxon>Clostridia</taxon>
        <taxon>Eubacteriales</taxon>
        <taxon>Oscillospiraceae</taxon>
        <taxon>Ruminiclostridium</taxon>
    </lineage>
</organism>
<dbReference type="OrthoDB" id="9803416at2"/>
<keyword evidence="3" id="KW-0813">Transport</keyword>
<dbReference type="InterPro" id="IPR045861">
    <property type="entry name" value="CorA_cytoplasmic_dom"/>
</dbReference>
<dbReference type="SUPFAM" id="SSF143865">
    <property type="entry name" value="CorA soluble domain-like"/>
    <property type="match status" value="1"/>
</dbReference>
<dbReference type="GO" id="GO:0050897">
    <property type="term" value="F:cobalt ion binding"/>
    <property type="evidence" value="ECO:0007669"/>
    <property type="project" value="TreeGrafter"/>
</dbReference>
<protein>
    <submittedName>
        <fullName evidence="8">Magnesium transporter CorA family protein</fullName>
    </submittedName>
</protein>
<gene>
    <name evidence="8" type="ORF">EHE19_008065</name>
</gene>
<proteinExistence type="inferred from homology"/>
<comment type="similarity">
    <text evidence="2">Belongs to the CorA metal ion transporter (MIT) (TC 1.A.35) family.</text>
</comment>
<dbReference type="KEGG" id="rher:EHE19_008065"/>
<dbReference type="AlphaFoldDB" id="A0A4V6EP73"/>
<dbReference type="GO" id="GO:0000287">
    <property type="term" value="F:magnesium ion binding"/>
    <property type="evidence" value="ECO:0007669"/>
    <property type="project" value="TreeGrafter"/>
</dbReference>
<evidence type="ECO:0000256" key="3">
    <source>
        <dbReference type="ARBA" id="ARBA00022448"/>
    </source>
</evidence>
<evidence type="ECO:0000256" key="5">
    <source>
        <dbReference type="ARBA" id="ARBA00022692"/>
    </source>
</evidence>
<dbReference type="PANTHER" id="PTHR46494">
    <property type="entry name" value="CORA FAMILY METAL ION TRANSPORTER (EUROFUNG)"/>
    <property type="match status" value="1"/>
</dbReference>
<keyword evidence="9" id="KW-1185">Reference proteome</keyword>
<evidence type="ECO:0000256" key="2">
    <source>
        <dbReference type="ARBA" id="ARBA00009765"/>
    </source>
</evidence>
<name>A0A4V6EP73_9FIRM</name>
<comment type="subcellular location">
    <subcellularLocation>
        <location evidence="1">Cell membrane</location>
        <topology evidence="1">Multi-pass membrane protein</topology>
    </subcellularLocation>
</comment>
<keyword evidence="4" id="KW-1003">Cell membrane</keyword>
<dbReference type="GO" id="GO:0015095">
    <property type="term" value="F:magnesium ion transmembrane transporter activity"/>
    <property type="evidence" value="ECO:0007669"/>
    <property type="project" value="TreeGrafter"/>
</dbReference>
<dbReference type="Proteomes" id="UP000306409">
    <property type="component" value="Chromosome"/>
</dbReference>